<gene>
    <name evidence="12" type="ORF">BDZ90DRAFT_223975</name>
</gene>
<feature type="transmembrane region" description="Helical" evidence="9">
    <location>
        <begin position="94"/>
        <end position="115"/>
    </location>
</feature>
<feature type="region of interest" description="Disordered" evidence="8">
    <location>
        <begin position="1420"/>
        <end position="1463"/>
    </location>
</feature>
<evidence type="ECO:0000256" key="7">
    <source>
        <dbReference type="ARBA" id="ARBA00023136"/>
    </source>
</evidence>
<dbReference type="InterPro" id="IPR027417">
    <property type="entry name" value="P-loop_NTPase"/>
</dbReference>
<protein>
    <submittedName>
        <fullName evidence="12">P-loop containing nucleoside triphosphate hydrolase protein</fullName>
    </submittedName>
</protein>
<feature type="compositionally biased region" description="Basic and acidic residues" evidence="8">
    <location>
        <begin position="1600"/>
        <end position="1610"/>
    </location>
</feature>
<dbReference type="GO" id="GO:0016887">
    <property type="term" value="F:ATP hydrolysis activity"/>
    <property type="evidence" value="ECO:0007669"/>
    <property type="project" value="InterPro"/>
</dbReference>
<evidence type="ECO:0000256" key="5">
    <source>
        <dbReference type="ARBA" id="ARBA00022840"/>
    </source>
</evidence>
<dbReference type="InterPro" id="IPR036640">
    <property type="entry name" value="ABC1_TM_sf"/>
</dbReference>
<dbReference type="RefSeq" id="XP_025359542.1">
    <property type="nucleotide sequence ID" value="XM_025504597.1"/>
</dbReference>
<dbReference type="EMBL" id="KZ819678">
    <property type="protein sequence ID" value="PWN24930.1"/>
    <property type="molecule type" value="Genomic_DNA"/>
</dbReference>
<evidence type="ECO:0000256" key="8">
    <source>
        <dbReference type="SAM" id="MobiDB-lite"/>
    </source>
</evidence>
<name>A0A316UI84_9BASI</name>
<keyword evidence="4" id="KW-0547">Nucleotide-binding</keyword>
<feature type="transmembrane region" description="Helical" evidence="9">
    <location>
        <begin position="1096"/>
        <end position="1114"/>
    </location>
</feature>
<dbReference type="PANTHER" id="PTHR24223:SF415">
    <property type="entry name" value="FI20190P1"/>
    <property type="match status" value="1"/>
</dbReference>
<dbReference type="InterPro" id="IPR050173">
    <property type="entry name" value="ABC_transporter_C-like"/>
</dbReference>
<dbReference type="GeneID" id="37026420"/>
<keyword evidence="7 9" id="KW-0472">Membrane</keyword>
<dbReference type="Pfam" id="PF00005">
    <property type="entry name" value="ABC_tran"/>
    <property type="match status" value="2"/>
</dbReference>
<dbReference type="SMART" id="SM00382">
    <property type="entry name" value="AAA"/>
    <property type="match status" value="2"/>
</dbReference>
<feature type="compositionally biased region" description="Low complexity" evidence="8">
    <location>
        <begin position="327"/>
        <end position="337"/>
    </location>
</feature>
<dbReference type="GO" id="GO:0005524">
    <property type="term" value="F:ATP binding"/>
    <property type="evidence" value="ECO:0007669"/>
    <property type="project" value="UniProtKB-KW"/>
</dbReference>
<sequence>MRSRAPRYTHIILAAAALLHLLAWISIAAYDLEVGLSLVAPAQPLLWTYALVRSVTRKAPTPPFDLLFIYATQALANIVAMYDGSLPRVGYAGHSLSLLICALALTSIFAMPLSLEVPIDSKSAGEDRCSLWQWMTFSWLSPLISTAVERTLEKDDVWKLSRYCQSTLLLRKFKQVKGSTLPRRILRANNHDILLDLLLTLVSAVLAYASPFFLKRILEAIENASNPQHAPAGATTKKTAYLYALLSLTADVVKSQTDLQHLFYGRRACIRIRGQLISAIYEKALKTRDMNGVVGEKGSTEGSGNDEQQQQQNGHKKGEQRANGKLSSPDDPSDSTPASIGKIVSLAAVDSIRISAQAASAYMLYSAPIEFIVASLFLYRLLGLSAFAGFLVLLVASPLQSILTRRMIQISKHLSAARDKRLSALNEVTQNLKFVKYYAFEEEMKRRVLALREVELGWLKKRQRTQAAVMLLWTITPAAVTTVSFAFYVLVAKRDLDVSTAFTSIALFQLLRGPLNALPMQVNEVLNAKVASDRIEEFMRADEVAEGVTSLQKVSEDEEGQQATPPSEQHLFGCEDATFQWPEAPISDLIGAREKGAAQLSLIGQALRSSGASTPSSFQLSNITFLPPPSSLTLVIGPTGSGKSALLSALLGEMALESGVSHMRKDARINPRTGLSSTIAYCAQTPWLQHASIRANILFGSPMEQSRYDAVLDACALRPDLEVLEGDLTEIGEKGVSLSGGQQARVALARAVYSRAATLFLDDPLSAVDAHTADKLVRECFAGPLMKGRTVVLVTHHADLVLARRGVAKWVVAMSEGKITRQGEVELMTQEGWLDRVGEAGEEGTKIDSVAANGKEGQRDALNSAQAKSNDETEPTPAASPGKARVLVEEEHRARGGVKKEVYKMYLEALGYTIAGLVVAALISYKLTDLAEKGWLAFWGASYRLREEQRDVGVAAGSPSSQAHRLFSSLALSMPVAGLALPIRTQEHHLASPSTVSVLSSRSSSSWWPFGPASTTPVPYLLVFFLIQLGQATFIFLAALLTFHGSLKASRSLFVRMLDATMGATSRWLDKTPSGRIVNKFSRDVEVVDASINQSLRYFVTFAIAGIIAVLTIVVVLPPFVVPMLFLAVAEYYVARGYIRAARDLRRLESVSRSPIFSAFSELLQGISTVRAYAAESRMLSECTQRIDLANSFFLYFWMCNRWLLFRLDILSSLAIFVATLAALRGTIAAGLAGLALTQAQSIVQASYWMARMYTTLEQDANSIERVREALDETPQEEVNGAEEQYETPPEDWPAKGGVEVKGLVLRYAPELPPVLHGISFSVKPGEKVGIVGRTGSGKSTTALAFFRFVAFDSGSIEIDGVDISKISLRDLRSRLTIIPQNAVLFSGTIRDNLDPFGQHTDQECEEALHAVRIRTTAVPSSADASVEPSRPTSMYETRDIHGDDDNDDSSDDPSPPTPSSSQTYVHLATRVAEGGSNFSQGQRQLLAMARALLRRTRLILMDEASSAVDLRTDALIQRTVRRGFRDATVITIAHRLATVVRADKVLVLDKGKVVEFGEPLELMGREAGVFRGMCEMSGDGERLRGEAEDEVRKRNRRSAVGDRSEVPDA</sequence>
<feature type="domain" description="ABC transmembrane type-1" evidence="11">
    <location>
        <begin position="998"/>
        <end position="1259"/>
    </location>
</feature>
<keyword evidence="6 9" id="KW-1133">Transmembrane helix</keyword>
<feature type="transmembrane region" description="Helical" evidence="9">
    <location>
        <begin position="12"/>
        <end position="30"/>
    </location>
</feature>
<keyword evidence="2" id="KW-0813">Transport</keyword>
<evidence type="ECO:0000256" key="3">
    <source>
        <dbReference type="ARBA" id="ARBA00022692"/>
    </source>
</evidence>
<feature type="transmembrane region" description="Helical" evidence="9">
    <location>
        <begin position="377"/>
        <end position="399"/>
    </location>
</feature>
<feature type="transmembrane region" description="Helical" evidence="9">
    <location>
        <begin position="193"/>
        <end position="214"/>
    </location>
</feature>
<dbReference type="Gene3D" id="3.40.50.300">
    <property type="entry name" value="P-loop containing nucleotide triphosphate hydrolases"/>
    <property type="match status" value="2"/>
</dbReference>
<dbReference type="Gene3D" id="1.20.1560.10">
    <property type="entry name" value="ABC transporter type 1, transmembrane domain"/>
    <property type="match status" value="2"/>
</dbReference>
<feature type="domain" description="ABC transmembrane type-1" evidence="11">
    <location>
        <begin position="194"/>
        <end position="527"/>
    </location>
</feature>
<dbReference type="SUPFAM" id="SSF90123">
    <property type="entry name" value="ABC transporter transmembrane region"/>
    <property type="match status" value="2"/>
</dbReference>
<dbReference type="InterPro" id="IPR003439">
    <property type="entry name" value="ABC_transporter-like_ATP-bd"/>
</dbReference>
<feature type="compositionally biased region" description="Acidic residues" evidence="8">
    <location>
        <begin position="1273"/>
        <end position="1290"/>
    </location>
</feature>
<feature type="transmembrane region" description="Helical" evidence="9">
    <location>
        <begin position="905"/>
        <end position="925"/>
    </location>
</feature>
<feature type="compositionally biased region" description="Basic and acidic residues" evidence="8">
    <location>
        <begin position="1580"/>
        <end position="1593"/>
    </location>
</feature>
<feature type="region of interest" description="Disordered" evidence="8">
    <location>
        <begin position="845"/>
        <end position="885"/>
    </location>
</feature>
<dbReference type="PANTHER" id="PTHR24223">
    <property type="entry name" value="ATP-BINDING CASSETTE SUB-FAMILY C"/>
    <property type="match status" value="1"/>
</dbReference>
<dbReference type="CDD" id="cd18604">
    <property type="entry name" value="ABC_6TM_VMR1_D2_like"/>
    <property type="match status" value="1"/>
</dbReference>
<feature type="domain" description="ABC transporter" evidence="10">
    <location>
        <begin position="598"/>
        <end position="841"/>
    </location>
</feature>
<dbReference type="PROSITE" id="PS50893">
    <property type="entry name" value="ABC_TRANSPORTER_2"/>
    <property type="match status" value="2"/>
</dbReference>
<feature type="transmembrane region" description="Helical" evidence="9">
    <location>
        <begin position="1210"/>
        <end position="1237"/>
    </location>
</feature>
<evidence type="ECO:0000313" key="13">
    <source>
        <dbReference type="Proteomes" id="UP000245884"/>
    </source>
</evidence>
<dbReference type="GO" id="GO:0140359">
    <property type="term" value="F:ABC-type transporter activity"/>
    <property type="evidence" value="ECO:0007669"/>
    <property type="project" value="InterPro"/>
</dbReference>
<feature type="region of interest" description="Disordered" evidence="8">
    <location>
        <begin position="1273"/>
        <end position="1293"/>
    </location>
</feature>
<keyword evidence="3 9" id="KW-0812">Transmembrane</keyword>
<feature type="region of interest" description="Disordered" evidence="8">
    <location>
        <begin position="1580"/>
        <end position="1610"/>
    </location>
</feature>
<keyword evidence="13" id="KW-1185">Reference proteome</keyword>
<feature type="transmembrane region" description="Helical" evidence="9">
    <location>
        <begin position="468"/>
        <end position="490"/>
    </location>
</feature>
<dbReference type="InterPro" id="IPR017871">
    <property type="entry name" value="ABC_transporter-like_CS"/>
</dbReference>
<feature type="region of interest" description="Disordered" evidence="8">
    <location>
        <begin position="293"/>
        <end position="337"/>
    </location>
</feature>
<proteinExistence type="predicted"/>
<dbReference type="Pfam" id="PF00664">
    <property type="entry name" value="ABC_membrane"/>
    <property type="match status" value="2"/>
</dbReference>
<reference evidence="12 13" key="1">
    <citation type="journal article" date="2018" name="Mol. Biol. Evol.">
        <title>Broad Genomic Sampling Reveals a Smut Pathogenic Ancestry of the Fungal Clade Ustilaginomycotina.</title>
        <authorList>
            <person name="Kijpornyongpan T."/>
            <person name="Mondo S.J."/>
            <person name="Barry K."/>
            <person name="Sandor L."/>
            <person name="Lee J."/>
            <person name="Lipzen A."/>
            <person name="Pangilinan J."/>
            <person name="LaButti K."/>
            <person name="Hainaut M."/>
            <person name="Henrissat B."/>
            <person name="Grigoriev I.V."/>
            <person name="Spatafora J.W."/>
            <person name="Aime M.C."/>
        </authorList>
    </citation>
    <scope>NUCLEOTIDE SEQUENCE [LARGE SCALE GENOMIC DNA]</scope>
    <source>
        <strain evidence="12 13">MCA 5214</strain>
    </source>
</reference>
<keyword evidence="5" id="KW-0067">ATP-binding</keyword>
<evidence type="ECO:0000256" key="4">
    <source>
        <dbReference type="ARBA" id="ARBA00022741"/>
    </source>
</evidence>
<dbReference type="Proteomes" id="UP000245884">
    <property type="component" value="Unassembled WGS sequence"/>
</dbReference>
<dbReference type="STRING" id="1569628.A0A316UI84"/>
<dbReference type="InterPro" id="IPR011527">
    <property type="entry name" value="ABC1_TM_dom"/>
</dbReference>
<dbReference type="SUPFAM" id="SSF52540">
    <property type="entry name" value="P-loop containing nucleoside triphosphate hydrolases"/>
    <property type="match status" value="2"/>
</dbReference>
<dbReference type="PROSITE" id="PS00211">
    <property type="entry name" value="ABC_TRANSPORTER_1"/>
    <property type="match status" value="2"/>
</dbReference>
<evidence type="ECO:0000259" key="10">
    <source>
        <dbReference type="PROSITE" id="PS50893"/>
    </source>
</evidence>
<dbReference type="PROSITE" id="PS50929">
    <property type="entry name" value="ABC_TM1F"/>
    <property type="match status" value="2"/>
</dbReference>
<evidence type="ECO:0000259" key="11">
    <source>
        <dbReference type="PROSITE" id="PS50929"/>
    </source>
</evidence>
<evidence type="ECO:0000256" key="1">
    <source>
        <dbReference type="ARBA" id="ARBA00004370"/>
    </source>
</evidence>
<dbReference type="CDD" id="cd03244">
    <property type="entry name" value="ABCC_MRP_domain2"/>
    <property type="match status" value="1"/>
</dbReference>
<evidence type="ECO:0000256" key="2">
    <source>
        <dbReference type="ARBA" id="ARBA00022448"/>
    </source>
</evidence>
<comment type="subcellular location">
    <subcellularLocation>
        <location evidence="1">Membrane</location>
    </subcellularLocation>
</comment>
<evidence type="ECO:0000256" key="6">
    <source>
        <dbReference type="ARBA" id="ARBA00022989"/>
    </source>
</evidence>
<keyword evidence="12" id="KW-0378">Hydrolase</keyword>
<feature type="transmembrane region" description="Helical" evidence="9">
    <location>
        <begin position="1018"/>
        <end position="1043"/>
    </location>
</feature>
<dbReference type="CDD" id="cd18596">
    <property type="entry name" value="ABC_6TM_VMR1_D1_like"/>
    <property type="match status" value="1"/>
</dbReference>
<feature type="compositionally biased region" description="Polar residues" evidence="8">
    <location>
        <begin position="300"/>
        <end position="313"/>
    </location>
</feature>
<dbReference type="OrthoDB" id="6500128at2759"/>
<evidence type="ECO:0000313" key="12">
    <source>
        <dbReference type="EMBL" id="PWN24930.1"/>
    </source>
</evidence>
<feature type="domain" description="ABC transporter" evidence="10">
    <location>
        <begin position="1299"/>
        <end position="1576"/>
    </location>
</feature>
<evidence type="ECO:0000256" key="9">
    <source>
        <dbReference type="SAM" id="Phobius"/>
    </source>
</evidence>
<dbReference type="CDD" id="cd03250">
    <property type="entry name" value="ABCC_MRP_domain1"/>
    <property type="match status" value="1"/>
</dbReference>
<dbReference type="InterPro" id="IPR003593">
    <property type="entry name" value="AAA+_ATPase"/>
</dbReference>
<accession>A0A316UI84</accession>
<dbReference type="GO" id="GO:0016020">
    <property type="term" value="C:membrane"/>
    <property type="evidence" value="ECO:0007669"/>
    <property type="project" value="UniProtKB-SubCell"/>
</dbReference>
<organism evidence="12 13">
    <name type="scientific">Jaminaea rosea</name>
    <dbReference type="NCBI Taxonomy" id="1569628"/>
    <lineage>
        <taxon>Eukaryota</taxon>
        <taxon>Fungi</taxon>
        <taxon>Dikarya</taxon>
        <taxon>Basidiomycota</taxon>
        <taxon>Ustilaginomycotina</taxon>
        <taxon>Exobasidiomycetes</taxon>
        <taxon>Microstromatales</taxon>
        <taxon>Microstromatales incertae sedis</taxon>
        <taxon>Jaminaea</taxon>
    </lineage>
</organism>